<dbReference type="Pfam" id="PF08240">
    <property type="entry name" value="ADH_N"/>
    <property type="match status" value="1"/>
</dbReference>
<dbReference type="CDD" id="cd08249">
    <property type="entry name" value="enoyl_reductase_like"/>
    <property type="match status" value="1"/>
</dbReference>
<name>A0AAD4Q1Q4_9EURO</name>
<dbReference type="EMBL" id="JAJTJA010000003">
    <property type="protein sequence ID" value="KAH8702484.1"/>
    <property type="molecule type" value="Genomic_DNA"/>
</dbReference>
<keyword evidence="5" id="KW-1185">Reference proteome</keyword>
<organism evidence="4 5">
    <name type="scientific">Talaromyces proteolyticus</name>
    <dbReference type="NCBI Taxonomy" id="1131652"/>
    <lineage>
        <taxon>Eukaryota</taxon>
        <taxon>Fungi</taxon>
        <taxon>Dikarya</taxon>
        <taxon>Ascomycota</taxon>
        <taxon>Pezizomycotina</taxon>
        <taxon>Eurotiomycetes</taxon>
        <taxon>Eurotiomycetidae</taxon>
        <taxon>Eurotiales</taxon>
        <taxon>Trichocomaceae</taxon>
        <taxon>Talaromyces</taxon>
        <taxon>Talaromyces sect. Bacilispori</taxon>
    </lineage>
</organism>
<dbReference type="SUPFAM" id="SSF51735">
    <property type="entry name" value="NAD(P)-binding Rossmann-fold domains"/>
    <property type="match status" value="1"/>
</dbReference>
<gene>
    <name evidence="4" type="ORF">BGW36DRAFT_424759</name>
</gene>
<comment type="similarity">
    <text evidence="1">Belongs to the zinc-containing alcohol dehydrogenase family.</text>
</comment>
<evidence type="ECO:0000313" key="4">
    <source>
        <dbReference type="EMBL" id="KAH8702484.1"/>
    </source>
</evidence>
<dbReference type="SUPFAM" id="SSF50129">
    <property type="entry name" value="GroES-like"/>
    <property type="match status" value="1"/>
</dbReference>
<evidence type="ECO:0000256" key="2">
    <source>
        <dbReference type="ARBA" id="ARBA00023002"/>
    </source>
</evidence>
<dbReference type="InterPro" id="IPR020843">
    <property type="entry name" value="ER"/>
</dbReference>
<dbReference type="GeneID" id="70250301"/>
<keyword evidence="2" id="KW-0560">Oxidoreductase</keyword>
<dbReference type="InterPro" id="IPR013149">
    <property type="entry name" value="ADH-like_C"/>
</dbReference>
<evidence type="ECO:0000313" key="5">
    <source>
        <dbReference type="Proteomes" id="UP001201262"/>
    </source>
</evidence>
<evidence type="ECO:0000256" key="1">
    <source>
        <dbReference type="ARBA" id="ARBA00008072"/>
    </source>
</evidence>
<reference evidence="4" key="1">
    <citation type="submission" date="2021-12" db="EMBL/GenBank/DDBJ databases">
        <title>Convergent genome expansion in fungi linked to evolution of root-endophyte symbiosis.</title>
        <authorList>
            <consortium name="DOE Joint Genome Institute"/>
            <person name="Ke Y.-H."/>
            <person name="Bonito G."/>
            <person name="Liao H.-L."/>
            <person name="Looney B."/>
            <person name="Rojas-Flechas A."/>
            <person name="Nash J."/>
            <person name="Hameed K."/>
            <person name="Schadt C."/>
            <person name="Martin F."/>
            <person name="Crous P.W."/>
            <person name="Miettinen O."/>
            <person name="Magnuson J.K."/>
            <person name="Labbe J."/>
            <person name="Jacobson D."/>
            <person name="Doktycz M.J."/>
            <person name="Veneault-Fourrey C."/>
            <person name="Kuo A."/>
            <person name="Mondo S."/>
            <person name="Calhoun S."/>
            <person name="Riley R."/>
            <person name="Ohm R."/>
            <person name="LaButti K."/>
            <person name="Andreopoulos B."/>
            <person name="Pangilinan J."/>
            <person name="Nolan M."/>
            <person name="Tritt A."/>
            <person name="Clum A."/>
            <person name="Lipzen A."/>
            <person name="Daum C."/>
            <person name="Barry K."/>
            <person name="Grigoriev I.V."/>
            <person name="Vilgalys R."/>
        </authorList>
    </citation>
    <scope>NUCLEOTIDE SEQUENCE</scope>
    <source>
        <strain evidence="4">PMI_201</strain>
    </source>
</reference>
<feature type="domain" description="Enoyl reductase (ER)" evidence="3">
    <location>
        <begin position="7"/>
        <end position="344"/>
    </location>
</feature>
<sequence length="350" mass="37451">MKAVVYKNPKQATLVSDRPLPKLRDGYILVKTETVALNPTDWKGIHSGGAKEGSVIGVDYAGVVEDIGPNVSKPFQKGDKVAGFVHGCNASNLEDGAFAEYIVAKANLSIKIPDSLTFEQAATLGCGVTTVGQGLYEKDYGLGLALPSKPIKEPEVLLVYGGSTATGTLGIQFAKASGYSVITTCSTKNFDLVKKLGAVEAFDYKDPDCGKKLNEYTKNALRYAWDCVGTADAAQICAAALTTNSGAHYGTILGPKFPREDVAYTATLAYRGTGEDFVMYSRELTQNGKHAEFQSEWWDIARTLLAAGRIKTHPISLRPNGLAGVIEGLEIMRAGSYSAEKIVYKVSETP</sequence>
<dbReference type="RefSeq" id="XP_046075860.1">
    <property type="nucleotide sequence ID" value="XM_046220014.1"/>
</dbReference>
<proteinExistence type="inferred from homology"/>
<dbReference type="Gene3D" id="3.90.180.10">
    <property type="entry name" value="Medium-chain alcohol dehydrogenases, catalytic domain"/>
    <property type="match status" value="1"/>
</dbReference>
<protein>
    <submittedName>
        <fullName evidence="4">Alcohol dehydrogenase</fullName>
    </submittedName>
</protein>
<dbReference type="InterPro" id="IPR011032">
    <property type="entry name" value="GroES-like_sf"/>
</dbReference>
<dbReference type="GO" id="GO:0016651">
    <property type="term" value="F:oxidoreductase activity, acting on NAD(P)H"/>
    <property type="evidence" value="ECO:0007669"/>
    <property type="project" value="InterPro"/>
</dbReference>
<dbReference type="Proteomes" id="UP001201262">
    <property type="component" value="Unassembled WGS sequence"/>
</dbReference>
<dbReference type="PANTHER" id="PTHR45348:SF2">
    <property type="entry name" value="ZINC-TYPE ALCOHOL DEHYDROGENASE-LIKE PROTEIN C2E1P3.01"/>
    <property type="match status" value="1"/>
</dbReference>
<evidence type="ECO:0000259" key="3">
    <source>
        <dbReference type="SMART" id="SM00829"/>
    </source>
</evidence>
<dbReference type="AlphaFoldDB" id="A0AAD4Q1Q4"/>
<accession>A0AAD4Q1Q4</accession>
<comment type="caution">
    <text evidence="4">The sequence shown here is derived from an EMBL/GenBank/DDBJ whole genome shotgun (WGS) entry which is preliminary data.</text>
</comment>
<dbReference type="PANTHER" id="PTHR45348">
    <property type="entry name" value="HYPOTHETICAL OXIDOREDUCTASE (EUROFUNG)"/>
    <property type="match status" value="1"/>
</dbReference>
<dbReference type="InterPro" id="IPR036291">
    <property type="entry name" value="NAD(P)-bd_dom_sf"/>
</dbReference>
<dbReference type="Gene3D" id="3.40.50.720">
    <property type="entry name" value="NAD(P)-binding Rossmann-like Domain"/>
    <property type="match status" value="1"/>
</dbReference>
<dbReference type="InterPro" id="IPR013154">
    <property type="entry name" value="ADH-like_N"/>
</dbReference>
<dbReference type="Pfam" id="PF00107">
    <property type="entry name" value="ADH_zinc_N"/>
    <property type="match status" value="1"/>
</dbReference>
<dbReference type="SMART" id="SM00829">
    <property type="entry name" value="PKS_ER"/>
    <property type="match status" value="1"/>
</dbReference>
<dbReference type="InterPro" id="IPR047122">
    <property type="entry name" value="Trans-enoyl_RdTase-like"/>
</dbReference>